<evidence type="ECO:0000256" key="1">
    <source>
        <dbReference type="SAM" id="MobiDB-lite"/>
    </source>
</evidence>
<comment type="caution">
    <text evidence="2">The sequence shown here is derived from an EMBL/GenBank/DDBJ whole genome shotgun (WGS) entry which is preliminary data.</text>
</comment>
<evidence type="ECO:0000313" key="3">
    <source>
        <dbReference type="Proteomes" id="UP000186594"/>
    </source>
</evidence>
<feature type="compositionally biased region" description="Polar residues" evidence="1">
    <location>
        <begin position="25"/>
        <end position="41"/>
    </location>
</feature>
<dbReference type="EMBL" id="LXFE01000512">
    <property type="protein sequence ID" value="OLL25054.1"/>
    <property type="molecule type" value="Genomic_DNA"/>
</dbReference>
<protein>
    <submittedName>
        <fullName evidence="2">Uncharacterized protein</fullName>
    </submittedName>
</protein>
<reference evidence="2 3" key="1">
    <citation type="submission" date="2016-04" db="EMBL/GenBank/DDBJ databases">
        <title>Evolutionary innovation and constraint leading to complex multicellularity in the Ascomycota.</title>
        <authorList>
            <person name="Cisse O."/>
            <person name="Nguyen A."/>
            <person name="Hewitt D.A."/>
            <person name="Jedd G."/>
            <person name="Stajich J.E."/>
        </authorList>
    </citation>
    <scope>NUCLEOTIDE SEQUENCE [LARGE SCALE GENOMIC DNA]</scope>
    <source>
        <strain evidence="2 3">DAH-3</strain>
    </source>
</reference>
<dbReference type="AlphaFoldDB" id="A0A1U7LQY7"/>
<feature type="region of interest" description="Disordered" evidence="1">
    <location>
        <begin position="17"/>
        <end position="41"/>
    </location>
</feature>
<sequence>MLTPFIVLLGIVAASPTLSPPRATGESQSSQIPQRPQKTSLEVTPTAYLDYSSDHENYGSRNNMIEMAQDPVGPPTSSHGHFAGNNNYRSDEDKFNARKAHLRQLEEMLFQEWLASVPSWIDDFWNANLDDTEFQKVKPVIATLWNTIQQFNLPHHLNDYDYNPKHVLVKLVRKSLSEVGIEVSYIEIIGVFTEYVRIGRHFNHGIYNLDLLQHCFAYAFATGKVNPMNPPDQSSDDSDNSDDDLAKFTNEELAIVSKAIEDWQQSSNSNLSQPEKVMSGIIELWRMMASINLHAEYNTSEKYSEKYSELMRRFLSCGRDMGIWMSTDNADEFFKALLHTMNQMDHLDVNLEYFARFFFKELEYRRSELKGYEGSETDE</sequence>
<dbReference type="Proteomes" id="UP000186594">
    <property type="component" value="Unassembled WGS sequence"/>
</dbReference>
<organism evidence="2 3">
    <name type="scientific">Neolecta irregularis (strain DAH-3)</name>
    <dbReference type="NCBI Taxonomy" id="1198029"/>
    <lineage>
        <taxon>Eukaryota</taxon>
        <taxon>Fungi</taxon>
        <taxon>Dikarya</taxon>
        <taxon>Ascomycota</taxon>
        <taxon>Taphrinomycotina</taxon>
        <taxon>Neolectales</taxon>
        <taxon>Neolectaceae</taxon>
        <taxon>Neolecta</taxon>
    </lineage>
</organism>
<keyword evidence="3" id="KW-1185">Reference proteome</keyword>
<evidence type="ECO:0000313" key="2">
    <source>
        <dbReference type="EMBL" id="OLL25054.1"/>
    </source>
</evidence>
<proteinExistence type="predicted"/>
<name>A0A1U7LQY7_NEOID</name>
<gene>
    <name evidence="2" type="ORF">NEOLI_004094</name>
</gene>
<accession>A0A1U7LQY7</accession>